<evidence type="ECO:0000313" key="4">
    <source>
        <dbReference type="Proteomes" id="UP001217089"/>
    </source>
</evidence>
<dbReference type="InterPro" id="IPR045076">
    <property type="entry name" value="MutS"/>
</dbReference>
<dbReference type="SUPFAM" id="SSF48334">
    <property type="entry name" value="DNA repair protein MutS, domain III"/>
    <property type="match status" value="1"/>
</dbReference>
<dbReference type="PANTHER" id="PTHR11361:SF148">
    <property type="entry name" value="DNA MISMATCH REPAIR PROTEIN MSH6"/>
    <property type="match status" value="1"/>
</dbReference>
<evidence type="ECO:0000259" key="2">
    <source>
        <dbReference type="Pfam" id="PF05190"/>
    </source>
</evidence>
<dbReference type="PANTHER" id="PTHR11361">
    <property type="entry name" value="DNA MISMATCH REPAIR PROTEIN MUTS FAMILY MEMBER"/>
    <property type="match status" value="1"/>
</dbReference>
<proteinExistence type="inferred from homology"/>
<dbReference type="EMBL" id="JARBDR010000018">
    <property type="protein sequence ID" value="KAJ8321862.1"/>
    <property type="molecule type" value="Genomic_DNA"/>
</dbReference>
<feature type="domain" description="DNA mismatch repair protein MutS clamp" evidence="2">
    <location>
        <begin position="1"/>
        <end position="45"/>
    </location>
</feature>
<keyword evidence="4" id="KW-1185">Reference proteome</keyword>
<dbReference type="Gene3D" id="1.10.1420.10">
    <property type="match status" value="1"/>
</dbReference>
<dbReference type="Proteomes" id="UP001217089">
    <property type="component" value="Unassembled WGS sequence"/>
</dbReference>
<name>A0ABQ9FX84_TEGGR</name>
<sequence length="111" mass="12873">MEVPEASLKNVPNEYELHSSKKGWKRYRTKDIENLLAELVDAEDRKDAALKDTIRRIFQCFDERYKKWNTAVQCLSVLDVLISFSQYSRCGDGPVCRPEIISPDENSEFAI</sequence>
<comment type="similarity">
    <text evidence="1">Belongs to the DNA mismatch repair MutS family.</text>
</comment>
<dbReference type="InterPro" id="IPR036187">
    <property type="entry name" value="DNA_mismatch_repair_MutS_sf"/>
</dbReference>
<accession>A0ABQ9FX84</accession>
<evidence type="ECO:0000256" key="1">
    <source>
        <dbReference type="ARBA" id="ARBA00006271"/>
    </source>
</evidence>
<comment type="caution">
    <text evidence="3">The sequence shown here is derived from an EMBL/GenBank/DDBJ whole genome shotgun (WGS) entry which is preliminary data.</text>
</comment>
<dbReference type="InterPro" id="IPR007861">
    <property type="entry name" value="DNA_mismatch_repair_MutS_clamp"/>
</dbReference>
<reference evidence="3 4" key="1">
    <citation type="submission" date="2022-12" db="EMBL/GenBank/DDBJ databases">
        <title>Chromosome-level genome of Tegillarca granosa.</title>
        <authorList>
            <person name="Kim J."/>
        </authorList>
    </citation>
    <scope>NUCLEOTIDE SEQUENCE [LARGE SCALE GENOMIC DNA]</scope>
    <source>
        <strain evidence="3">Teg-2019</strain>
        <tissue evidence="3">Adductor muscle</tissue>
    </source>
</reference>
<protein>
    <recommendedName>
        <fullName evidence="2">DNA mismatch repair protein MutS clamp domain-containing protein</fullName>
    </recommendedName>
</protein>
<organism evidence="3 4">
    <name type="scientific">Tegillarca granosa</name>
    <name type="common">Malaysian cockle</name>
    <name type="synonym">Anadara granosa</name>
    <dbReference type="NCBI Taxonomy" id="220873"/>
    <lineage>
        <taxon>Eukaryota</taxon>
        <taxon>Metazoa</taxon>
        <taxon>Spiralia</taxon>
        <taxon>Lophotrochozoa</taxon>
        <taxon>Mollusca</taxon>
        <taxon>Bivalvia</taxon>
        <taxon>Autobranchia</taxon>
        <taxon>Pteriomorphia</taxon>
        <taxon>Arcoida</taxon>
        <taxon>Arcoidea</taxon>
        <taxon>Arcidae</taxon>
        <taxon>Tegillarca</taxon>
    </lineage>
</organism>
<gene>
    <name evidence="3" type="ORF">KUTeg_000333</name>
</gene>
<evidence type="ECO:0000313" key="3">
    <source>
        <dbReference type="EMBL" id="KAJ8321862.1"/>
    </source>
</evidence>
<dbReference type="Pfam" id="PF05190">
    <property type="entry name" value="MutS_IV"/>
    <property type="match status" value="1"/>
</dbReference>